<dbReference type="Pfam" id="PF05192">
    <property type="entry name" value="MutS_III"/>
    <property type="match status" value="1"/>
</dbReference>
<comment type="subcellular location">
    <subcellularLocation>
        <location evidence="1">Nucleus</location>
    </subcellularLocation>
</comment>
<reference evidence="14" key="1">
    <citation type="submission" date="2025-08" db="UniProtKB">
        <authorList>
            <consortium name="RefSeq"/>
        </authorList>
    </citation>
    <scope>IDENTIFICATION</scope>
    <source>
        <tissue evidence="14">Muscle</tissue>
    </source>
</reference>
<evidence type="ECO:0000313" key="14">
    <source>
        <dbReference type="RefSeq" id="XP_022254098.1"/>
    </source>
</evidence>
<protein>
    <submittedName>
        <fullName evidence="14">DNA mismatch repair protein Msh3-like</fullName>
    </submittedName>
</protein>
<dbReference type="InterPro" id="IPR007860">
    <property type="entry name" value="DNA_mmatch_repair_MutS_con_dom"/>
</dbReference>
<feature type="compositionally biased region" description="Low complexity" evidence="10">
    <location>
        <begin position="25"/>
        <end position="37"/>
    </location>
</feature>
<evidence type="ECO:0000259" key="12">
    <source>
        <dbReference type="SMART" id="SM00534"/>
    </source>
</evidence>
<dbReference type="PANTHER" id="PTHR11361">
    <property type="entry name" value="DNA MISMATCH REPAIR PROTEIN MUTS FAMILY MEMBER"/>
    <property type="match status" value="1"/>
</dbReference>
<evidence type="ECO:0000256" key="4">
    <source>
        <dbReference type="ARBA" id="ARBA00022763"/>
    </source>
</evidence>
<dbReference type="SUPFAM" id="SSF55271">
    <property type="entry name" value="DNA repair protein MutS, domain I"/>
    <property type="match status" value="1"/>
</dbReference>
<proteinExistence type="inferred from homology"/>
<feature type="domain" description="DNA mismatch repair protein MutS core" evidence="11">
    <location>
        <begin position="537"/>
        <end position="858"/>
    </location>
</feature>
<evidence type="ECO:0000256" key="10">
    <source>
        <dbReference type="SAM" id="MobiDB-lite"/>
    </source>
</evidence>
<dbReference type="Gene3D" id="3.40.50.300">
    <property type="entry name" value="P-loop containing nucleotide triphosphate hydrolases"/>
    <property type="match status" value="2"/>
</dbReference>
<keyword evidence="5" id="KW-0067">ATP-binding</keyword>
<dbReference type="SUPFAM" id="SSF48334">
    <property type="entry name" value="DNA repair protein MutS, domain III"/>
    <property type="match status" value="1"/>
</dbReference>
<dbReference type="SMART" id="SM00534">
    <property type="entry name" value="MUTSac"/>
    <property type="match status" value="1"/>
</dbReference>
<dbReference type="SUPFAM" id="SSF52540">
    <property type="entry name" value="P-loop containing nucleoside triphosphate hydrolases"/>
    <property type="match status" value="1"/>
</dbReference>
<dbReference type="InterPro" id="IPR007696">
    <property type="entry name" value="DNA_mismatch_repair_MutS_core"/>
</dbReference>
<accession>A0ABM1TDZ2</accession>
<feature type="domain" description="DNA mismatch repair proteins mutS family" evidence="12">
    <location>
        <begin position="876"/>
        <end position="1024"/>
    </location>
</feature>
<dbReference type="InterPro" id="IPR000432">
    <property type="entry name" value="DNA_mismatch_repair_MutS_C"/>
</dbReference>
<dbReference type="PANTHER" id="PTHR11361:SF122">
    <property type="entry name" value="DNA MISMATCH REPAIR PROTEIN MSH3"/>
    <property type="match status" value="1"/>
</dbReference>
<evidence type="ECO:0000256" key="2">
    <source>
        <dbReference type="ARBA" id="ARBA00007094"/>
    </source>
</evidence>
<dbReference type="InterPro" id="IPR016151">
    <property type="entry name" value="DNA_mismatch_repair_MutS_N"/>
</dbReference>
<name>A0ABM1TDZ2_LIMPO</name>
<dbReference type="InterPro" id="IPR045076">
    <property type="entry name" value="MutS"/>
</dbReference>
<keyword evidence="13" id="KW-1185">Reference proteome</keyword>
<dbReference type="Proteomes" id="UP000694941">
    <property type="component" value="Unplaced"/>
</dbReference>
<organism evidence="13 14">
    <name type="scientific">Limulus polyphemus</name>
    <name type="common">Atlantic horseshoe crab</name>
    <dbReference type="NCBI Taxonomy" id="6850"/>
    <lineage>
        <taxon>Eukaryota</taxon>
        <taxon>Metazoa</taxon>
        <taxon>Ecdysozoa</taxon>
        <taxon>Arthropoda</taxon>
        <taxon>Chelicerata</taxon>
        <taxon>Merostomata</taxon>
        <taxon>Xiphosura</taxon>
        <taxon>Limulidae</taxon>
        <taxon>Limulus</taxon>
    </lineage>
</organism>
<keyword evidence="3 9" id="KW-0547">Nucleotide-binding</keyword>
<evidence type="ECO:0000256" key="3">
    <source>
        <dbReference type="ARBA" id="ARBA00022741"/>
    </source>
</evidence>
<gene>
    <name evidence="14" type="primary">LOC106469829</name>
</gene>
<evidence type="ECO:0000256" key="7">
    <source>
        <dbReference type="ARBA" id="ARBA00023204"/>
    </source>
</evidence>
<evidence type="ECO:0000256" key="1">
    <source>
        <dbReference type="ARBA" id="ARBA00004123"/>
    </source>
</evidence>
<keyword evidence="8" id="KW-0539">Nucleus</keyword>
<dbReference type="Gene3D" id="3.30.420.110">
    <property type="entry name" value="MutS, connector domain"/>
    <property type="match status" value="1"/>
</dbReference>
<dbReference type="InterPro" id="IPR036187">
    <property type="entry name" value="DNA_mismatch_repair_MutS_sf"/>
</dbReference>
<evidence type="ECO:0000256" key="9">
    <source>
        <dbReference type="RuleBase" id="RU003756"/>
    </source>
</evidence>
<evidence type="ECO:0000256" key="8">
    <source>
        <dbReference type="ARBA" id="ARBA00023242"/>
    </source>
</evidence>
<dbReference type="Gene3D" id="1.10.1420.10">
    <property type="match status" value="2"/>
</dbReference>
<dbReference type="InterPro" id="IPR007861">
    <property type="entry name" value="DNA_mismatch_repair_MutS_clamp"/>
</dbReference>
<keyword evidence="7 9" id="KW-0234">DNA repair</keyword>
<evidence type="ECO:0000256" key="6">
    <source>
        <dbReference type="ARBA" id="ARBA00023125"/>
    </source>
</evidence>
<dbReference type="Pfam" id="PF05188">
    <property type="entry name" value="MutS_II"/>
    <property type="match status" value="1"/>
</dbReference>
<comment type="function">
    <text evidence="9">Component of the post-replicative DNA mismatch repair system (MMR).</text>
</comment>
<dbReference type="SUPFAM" id="SSF53150">
    <property type="entry name" value="DNA repair protein MutS, domain II"/>
    <property type="match status" value="1"/>
</dbReference>
<feature type="region of interest" description="Disordered" evidence="10">
    <location>
        <begin position="21"/>
        <end position="55"/>
    </location>
</feature>
<dbReference type="Pfam" id="PF01624">
    <property type="entry name" value="MutS_I"/>
    <property type="match status" value="1"/>
</dbReference>
<dbReference type="InterPro" id="IPR036678">
    <property type="entry name" value="MutS_con_dom_sf"/>
</dbReference>
<dbReference type="InterPro" id="IPR007695">
    <property type="entry name" value="DNA_mismatch_repair_MutS-lik_N"/>
</dbReference>
<dbReference type="Pfam" id="PF05190">
    <property type="entry name" value="MutS_IV"/>
    <property type="match status" value="1"/>
</dbReference>
<sequence length="1048" mass="119222">MNNKQRKSMSQVSSTTTDAICCNASSSSSTDSSSKCDSPARKHRKVHEREPGKCKKQPVISAFFQPSSSLKLSSKMPIQFEASVPQVRQNPTENNNFSQKFKRPVCISTFEKLQNYSHVTRDRLETNNEHEIENDNNVKTDILEQTVIMKKDANVLIDNRNDTDSKDLNLCLRESESFNQIKKFSEKEYKFQEPQPSCRKKIKYTPLEEQYMAIKQQNPDAILLVECGYKYRFFDEDAKIASQILSIGCYQDHNFLSASIPTHRLHVHIRRLVTKGYKVGVVKQIETAALKAAGNNKNSVFSRKLTALYTKSTMIGEDVCPSSSIINGEEDEQVLDFVGDSVSGFLAAVYETAEKKGSLMIGVVAVQPTTGDVLYSSFHDSETRSELESCLIHIHPIEVILPETLLSPQTVNLVKEITTLSPTADDRSRIEWVSDNTFDFTTALSIVSTFYQKCSSDDSHASSEIERSQNLQKVMDFPPVIICCLSSLIKYLEMFHLESVLYNPSNFSPLSTTSQYINLPATTIRNLEIFQNKSDFKEYGSLFWVLNHTRTKFGSRMLKHWLRQPLRDFRQIEERQEVVSEVLHSDCMFFSKLAQLLSKLPDLEKGLCAALHKKCNPSQFLAVVRALNVVQENLKPLRCTVEIEVQAPTLKALVLETVELLGDIQFYLNSLDEKAASKLDTTSKLTIVNNIFTSFPDVVERKKEMNEISDKLNSLRPTIAQLLNLSAFNFVTVAGQEYLIEVKNTNLSHVPRDWLKISMTKQVSRFRSPAVESLLNQLQQVQEKLKLACHQAWLCFLDEFNSNFYRFKKVVSNLATLDCFFSLAEFAKQENYCRPALVDTFHKELKIVNGRHPIIEKLLSGQGQYVPNDTFLNSEKRCMIITGPNMGGKSSYIKQVALITILAHIGSYVPAESVTISPVDGIFTSWWNIYKIKCLTLFVTHYLLLTELQDHYPRNVTNHQMVYMIGDEDNTNIHSKDVSKVSHSCLTFLYKLGDGAAERSFGLNVARMAGIPESIINLAYYKSQQVEQEVKKRSTLRREFLTLWNKIT</sequence>
<evidence type="ECO:0000256" key="5">
    <source>
        <dbReference type="ARBA" id="ARBA00022840"/>
    </source>
</evidence>
<comment type="similarity">
    <text evidence="2">Belongs to the DNA mismatch repair MutS family. MSH3 subfamily.</text>
</comment>
<dbReference type="RefSeq" id="XP_022254098.1">
    <property type="nucleotide sequence ID" value="XM_022398390.1"/>
</dbReference>
<evidence type="ECO:0000259" key="11">
    <source>
        <dbReference type="SMART" id="SM00533"/>
    </source>
</evidence>
<dbReference type="Pfam" id="PF00488">
    <property type="entry name" value="MutS_V"/>
    <property type="match status" value="2"/>
</dbReference>
<dbReference type="SMART" id="SM00533">
    <property type="entry name" value="MUTSd"/>
    <property type="match status" value="1"/>
</dbReference>
<dbReference type="GeneID" id="106469829"/>
<dbReference type="InterPro" id="IPR027417">
    <property type="entry name" value="P-loop_NTPase"/>
</dbReference>
<evidence type="ECO:0000313" key="13">
    <source>
        <dbReference type="Proteomes" id="UP000694941"/>
    </source>
</evidence>
<keyword evidence="6 9" id="KW-0238">DNA-binding</keyword>
<dbReference type="Gene3D" id="3.40.1170.10">
    <property type="entry name" value="DNA repair protein MutS, domain I"/>
    <property type="match status" value="1"/>
</dbReference>
<keyword evidence="4 9" id="KW-0227">DNA damage</keyword>